<reference evidence="2" key="1">
    <citation type="submission" date="2023-03" db="UniProtKB">
        <authorList>
            <consortium name="EnsemblPlants"/>
        </authorList>
    </citation>
    <scope>IDENTIFICATION</scope>
</reference>
<feature type="region of interest" description="Disordered" evidence="1">
    <location>
        <begin position="1"/>
        <end position="62"/>
    </location>
</feature>
<accession>A0A9I9D4R8</accession>
<dbReference type="AlphaFoldDB" id="A0A9I9D4R8"/>
<dbReference type="Gramene" id="MELO3C013257.2.1">
    <property type="protein sequence ID" value="MELO3C013257.2.1"/>
    <property type="gene ID" value="MELO3C013257.2"/>
</dbReference>
<sequence>MDNKVPFRKNQESRSLFSKQTPARDRLSSSHQHPAKSPSSSCTQTSGSGSQCPTGARQHATTINTSNGGYVLMLEPIGMLDKA</sequence>
<organism evidence="2">
    <name type="scientific">Cucumis melo</name>
    <name type="common">Muskmelon</name>
    <dbReference type="NCBI Taxonomy" id="3656"/>
    <lineage>
        <taxon>Eukaryota</taxon>
        <taxon>Viridiplantae</taxon>
        <taxon>Streptophyta</taxon>
        <taxon>Embryophyta</taxon>
        <taxon>Tracheophyta</taxon>
        <taxon>Spermatophyta</taxon>
        <taxon>Magnoliopsida</taxon>
        <taxon>eudicotyledons</taxon>
        <taxon>Gunneridae</taxon>
        <taxon>Pentapetalae</taxon>
        <taxon>rosids</taxon>
        <taxon>fabids</taxon>
        <taxon>Cucurbitales</taxon>
        <taxon>Cucurbitaceae</taxon>
        <taxon>Benincaseae</taxon>
        <taxon>Cucumis</taxon>
    </lineage>
</organism>
<proteinExistence type="predicted"/>
<feature type="compositionally biased region" description="Basic and acidic residues" evidence="1">
    <location>
        <begin position="1"/>
        <end position="12"/>
    </location>
</feature>
<dbReference type="EnsemblPlants" id="MELO3C013257.2.1">
    <property type="protein sequence ID" value="MELO3C013257.2.1"/>
    <property type="gene ID" value="MELO3C013257.2"/>
</dbReference>
<feature type="compositionally biased region" description="Low complexity" evidence="1">
    <location>
        <begin position="39"/>
        <end position="52"/>
    </location>
</feature>
<evidence type="ECO:0000256" key="1">
    <source>
        <dbReference type="SAM" id="MobiDB-lite"/>
    </source>
</evidence>
<protein>
    <submittedName>
        <fullName evidence="2">Uncharacterized protein</fullName>
    </submittedName>
</protein>
<evidence type="ECO:0000313" key="2">
    <source>
        <dbReference type="EnsemblPlants" id="MELO3C013257.2.1"/>
    </source>
</evidence>
<name>A0A9I9D4R8_CUCME</name>